<sequence>MPVNVEFVEKSEYAYAVARIRAIEIKLIDSKGYNTLLASSMERFYAIFSEVSGVKIDGVPDLQSTLKNLEDSFTGTLYMTRSLILENEIKRLVSLKYDYELLKLIVKEARGFDISIPPEISERSNYSYPVLKSLLEGGKALETGSIIYEAYSSLKDAKGRTGKYIDNECDRAYYYELFRILEEFGNSFLLEYFTRKIDACNISTTLRLKLQGAKRSSLRERILPFGNIDISYLEQGIDMNLEGFSSRIIFSPFSRVLGGSGKAGDEEEQVAKVEKQLAEELIKYLKESIFVTFGIEPLLAYLWVRETEVINLRTILLAKHAGIGTEEIKKYVRGYHV</sequence>
<evidence type="ECO:0000256" key="2">
    <source>
        <dbReference type="ARBA" id="ARBA00022448"/>
    </source>
</evidence>
<reference evidence="4" key="1">
    <citation type="journal article" date="2015" name="Nature">
        <title>Complex archaea that bridge the gap between prokaryotes and eukaryotes.</title>
        <authorList>
            <person name="Spang A."/>
            <person name="Saw J.H."/>
            <person name="Jorgensen S.L."/>
            <person name="Zaremba-Niedzwiedzka K."/>
            <person name="Martijn J."/>
            <person name="Lind A.E."/>
            <person name="van Eijk R."/>
            <person name="Schleper C."/>
            <person name="Guy L."/>
            <person name="Ettema T.J."/>
        </authorList>
    </citation>
    <scope>NUCLEOTIDE SEQUENCE</scope>
</reference>
<dbReference type="Gene3D" id="1.20.1690.10">
    <property type="entry name" value="V-type ATP synthase subunit C domain"/>
    <property type="match status" value="2"/>
</dbReference>
<name>A0A0F8ZT92_9ZZZZ</name>
<proteinExistence type="inferred from homology"/>
<comment type="similarity">
    <text evidence="1">Belongs to the V-ATPase V0D/AC39 subunit family.</text>
</comment>
<dbReference type="InterPro" id="IPR036079">
    <property type="entry name" value="ATPase_csu/dsu_sf"/>
</dbReference>
<protein>
    <recommendedName>
        <fullName evidence="5">V-type ATP synthase subunit C</fullName>
    </recommendedName>
</protein>
<dbReference type="InterPro" id="IPR044911">
    <property type="entry name" value="V-type_ATPase_csu/dsu_dom_3"/>
</dbReference>
<evidence type="ECO:0000256" key="1">
    <source>
        <dbReference type="ARBA" id="ARBA00006709"/>
    </source>
</evidence>
<dbReference type="InterPro" id="IPR050873">
    <property type="entry name" value="V-ATPase_V0D/AC39_subunit"/>
</dbReference>
<dbReference type="GO" id="GO:0046961">
    <property type="term" value="F:proton-transporting ATPase activity, rotational mechanism"/>
    <property type="evidence" value="ECO:0007669"/>
    <property type="project" value="InterPro"/>
</dbReference>
<dbReference type="PANTHER" id="PTHR38682:SF1">
    <property type="entry name" value="V-TYPE ATP SYNTHASE SUBUNIT C"/>
    <property type="match status" value="1"/>
</dbReference>
<keyword evidence="2" id="KW-0813">Transport</keyword>
<dbReference type="SUPFAM" id="SSF103486">
    <property type="entry name" value="V-type ATP synthase subunit C"/>
    <property type="match status" value="1"/>
</dbReference>
<keyword evidence="3" id="KW-0406">Ion transport</keyword>
<evidence type="ECO:0000313" key="4">
    <source>
        <dbReference type="EMBL" id="KKK63156.1"/>
    </source>
</evidence>
<organism evidence="4">
    <name type="scientific">marine sediment metagenome</name>
    <dbReference type="NCBI Taxonomy" id="412755"/>
    <lineage>
        <taxon>unclassified sequences</taxon>
        <taxon>metagenomes</taxon>
        <taxon>ecological metagenomes</taxon>
    </lineage>
</organism>
<dbReference type="PANTHER" id="PTHR38682">
    <property type="entry name" value="V-TYPE ATP SYNTHASE SUBUNIT C"/>
    <property type="match status" value="1"/>
</dbReference>
<comment type="caution">
    <text evidence="4">The sequence shown here is derived from an EMBL/GenBank/DDBJ whole genome shotgun (WGS) entry which is preliminary data.</text>
</comment>
<evidence type="ECO:0000256" key="3">
    <source>
        <dbReference type="ARBA" id="ARBA00023065"/>
    </source>
</evidence>
<evidence type="ECO:0008006" key="5">
    <source>
        <dbReference type="Google" id="ProtNLM"/>
    </source>
</evidence>
<dbReference type="InterPro" id="IPR002843">
    <property type="entry name" value="ATPase_V0-cplx_csu/dsu"/>
</dbReference>
<dbReference type="EMBL" id="LAZR01061650">
    <property type="protein sequence ID" value="KKK63156.1"/>
    <property type="molecule type" value="Genomic_DNA"/>
</dbReference>
<dbReference type="Gene3D" id="1.10.132.50">
    <property type="entry name" value="ATP synthase (C/AC39) subunit, domain 3"/>
    <property type="match status" value="1"/>
</dbReference>
<dbReference type="InterPro" id="IPR035067">
    <property type="entry name" value="V-type_ATPase_csu/dsu"/>
</dbReference>
<accession>A0A0F8ZT92</accession>
<dbReference type="AlphaFoldDB" id="A0A0F8ZT92"/>
<dbReference type="Pfam" id="PF01992">
    <property type="entry name" value="vATP-synt_AC39"/>
    <property type="match status" value="1"/>
</dbReference>
<gene>
    <name evidence="4" type="ORF">LCGC14_2997120</name>
</gene>